<organism evidence="3 4">
    <name type="scientific">Rubrimonas cliftonensis</name>
    <dbReference type="NCBI Taxonomy" id="89524"/>
    <lineage>
        <taxon>Bacteria</taxon>
        <taxon>Pseudomonadati</taxon>
        <taxon>Pseudomonadota</taxon>
        <taxon>Alphaproteobacteria</taxon>
        <taxon>Rhodobacterales</taxon>
        <taxon>Paracoccaceae</taxon>
        <taxon>Rubrimonas</taxon>
    </lineage>
</organism>
<feature type="signal peptide" evidence="2">
    <location>
        <begin position="1"/>
        <end position="23"/>
    </location>
</feature>
<reference evidence="3 4" key="1">
    <citation type="submission" date="2016-10" db="EMBL/GenBank/DDBJ databases">
        <authorList>
            <person name="de Groot N.N."/>
        </authorList>
    </citation>
    <scope>NUCLEOTIDE SEQUENCE [LARGE SCALE GENOMIC DNA]</scope>
    <source>
        <strain evidence="3 4">DSM 15345</strain>
    </source>
</reference>
<evidence type="ECO:0000313" key="3">
    <source>
        <dbReference type="EMBL" id="SEB07400.1"/>
    </source>
</evidence>
<dbReference type="Proteomes" id="UP000198703">
    <property type="component" value="Unassembled WGS sequence"/>
</dbReference>
<accession>A0A1H4GEH8</accession>
<keyword evidence="1" id="KW-0472">Membrane</keyword>
<feature type="transmembrane region" description="Helical" evidence="1">
    <location>
        <begin position="171"/>
        <end position="193"/>
    </location>
</feature>
<dbReference type="EMBL" id="FNQM01000053">
    <property type="protein sequence ID" value="SEB07400.1"/>
    <property type="molecule type" value="Genomic_DNA"/>
</dbReference>
<gene>
    <name evidence="3" type="ORF">SAMN05444370_1534</name>
</gene>
<protein>
    <recommendedName>
        <fullName evidence="5">VPLPA-CTERM protein sorting domain-containing protein</fullName>
    </recommendedName>
</protein>
<keyword evidence="1" id="KW-1133">Transmembrane helix</keyword>
<feature type="chain" id="PRO_5011685133" description="VPLPA-CTERM protein sorting domain-containing protein" evidence="2">
    <location>
        <begin position="24"/>
        <end position="209"/>
    </location>
</feature>
<keyword evidence="4" id="KW-1185">Reference proteome</keyword>
<proteinExistence type="predicted"/>
<name>A0A1H4GEH8_9RHOB</name>
<evidence type="ECO:0000256" key="2">
    <source>
        <dbReference type="SAM" id="SignalP"/>
    </source>
</evidence>
<dbReference type="RefSeq" id="WP_093256990.1">
    <property type="nucleotide sequence ID" value="NZ_FNQM01000053.1"/>
</dbReference>
<keyword evidence="2" id="KW-0732">Signal</keyword>
<evidence type="ECO:0008006" key="5">
    <source>
        <dbReference type="Google" id="ProtNLM"/>
    </source>
</evidence>
<evidence type="ECO:0000313" key="4">
    <source>
        <dbReference type="Proteomes" id="UP000198703"/>
    </source>
</evidence>
<keyword evidence="1" id="KW-0812">Transmembrane</keyword>
<evidence type="ECO:0000256" key="1">
    <source>
        <dbReference type="SAM" id="Phobius"/>
    </source>
</evidence>
<sequence length="209" mass="21240">MFRKTLPAIALLPIVLAAAPSGAATLSVITLDAPTLTGVGDASNSPGLFDFEFFGVGAVSSEPAEATGLDIDIVAEILADGSVGPEGGLLLVGPGPQAGGFFLTGDLTDVAFSIGPGEDVLELLFEVISGPAEYGMLALARIFGDFGDDAASAFGSNGFDPTDARFELHPAVIPLPAALPMAVSALALLAAFARRRRASPPKFDNRLAK</sequence>
<dbReference type="AlphaFoldDB" id="A0A1H4GEH8"/>